<dbReference type="InterPro" id="IPR001647">
    <property type="entry name" value="HTH_TetR"/>
</dbReference>
<protein>
    <submittedName>
        <fullName evidence="4">TetR/AcrR family transcriptional regulator</fullName>
    </submittedName>
</protein>
<feature type="domain" description="HTH tetR-type" evidence="3">
    <location>
        <begin position="15"/>
        <end position="61"/>
    </location>
</feature>
<evidence type="ECO:0000256" key="1">
    <source>
        <dbReference type="ARBA" id="ARBA00023125"/>
    </source>
</evidence>
<accession>A0ABV3DGM4</accession>
<comment type="caution">
    <text evidence="4">The sequence shown here is derived from an EMBL/GenBank/DDBJ whole genome shotgun (WGS) entry which is preliminary data.</text>
</comment>
<feature type="region of interest" description="Disordered" evidence="2">
    <location>
        <begin position="240"/>
        <end position="266"/>
    </location>
</feature>
<organism evidence="4 5">
    <name type="scientific">Streptodolium elevatio</name>
    <dbReference type="NCBI Taxonomy" id="3157996"/>
    <lineage>
        <taxon>Bacteria</taxon>
        <taxon>Bacillati</taxon>
        <taxon>Actinomycetota</taxon>
        <taxon>Actinomycetes</taxon>
        <taxon>Kitasatosporales</taxon>
        <taxon>Streptomycetaceae</taxon>
        <taxon>Streptodolium</taxon>
    </lineage>
</organism>
<evidence type="ECO:0000259" key="3">
    <source>
        <dbReference type="Pfam" id="PF00440"/>
    </source>
</evidence>
<keyword evidence="5" id="KW-1185">Reference proteome</keyword>
<dbReference type="EMBL" id="JBEZFP010000033">
    <property type="protein sequence ID" value="MEU8134908.1"/>
    <property type="molecule type" value="Genomic_DNA"/>
</dbReference>
<gene>
    <name evidence="4" type="ORF">AB0C36_15485</name>
</gene>
<evidence type="ECO:0000256" key="2">
    <source>
        <dbReference type="SAM" id="MobiDB-lite"/>
    </source>
</evidence>
<dbReference type="InterPro" id="IPR009057">
    <property type="entry name" value="Homeodomain-like_sf"/>
</dbReference>
<dbReference type="Pfam" id="PF00440">
    <property type="entry name" value="TetR_N"/>
    <property type="match status" value="1"/>
</dbReference>
<keyword evidence="1" id="KW-0238">DNA-binding</keyword>
<evidence type="ECO:0000313" key="4">
    <source>
        <dbReference type="EMBL" id="MEU8134908.1"/>
    </source>
</evidence>
<reference evidence="4 5" key="1">
    <citation type="submission" date="2024-06" db="EMBL/GenBank/DDBJ databases">
        <title>The Natural Products Discovery Center: Release of the First 8490 Sequenced Strains for Exploring Actinobacteria Biosynthetic Diversity.</title>
        <authorList>
            <person name="Kalkreuter E."/>
            <person name="Kautsar S.A."/>
            <person name="Yang D."/>
            <person name="Bader C.D."/>
            <person name="Teijaro C.N."/>
            <person name="Fluegel L."/>
            <person name="Davis C.M."/>
            <person name="Simpson J.R."/>
            <person name="Lauterbach L."/>
            <person name="Steele A.D."/>
            <person name="Gui C."/>
            <person name="Meng S."/>
            <person name="Li G."/>
            <person name="Viehrig K."/>
            <person name="Ye F."/>
            <person name="Su P."/>
            <person name="Kiefer A.F."/>
            <person name="Nichols A."/>
            <person name="Cepeda A.J."/>
            <person name="Yan W."/>
            <person name="Fan B."/>
            <person name="Jiang Y."/>
            <person name="Adhikari A."/>
            <person name="Zheng C.-J."/>
            <person name="Schuster L."/>
            <person name="Cowan T.M."/>
            <person name="Smanski M.J."/>
            <person name="Chevrette M.G."/>
            <person name="De Carvalho L.P.S."/>
            <person name="Shen B."/>
        </authorList>
    </citation>
    <scope>NUCLEOTIDE SEQUENCE [LARGE SCALE GENOMIC DNA]</scope>
    <source>
        <strain evidence="4 5">NPDC048946</strain>
    </source>
</reference>
<sequence length="266" mass="28278">MTPTSNRALTRERLLLTAERLFAVHGIDAVSLRQISVAAGQRNNSAAQYHFGTKDDLIRAIFAFRLATINRRREEMVDILVRDGRTADLRALTEAMVRPLAEQIDGGGSFYVRFLARVHQHAGASVYALPAMGVEGSSTRIGRMIGAALVHLPSLVRRSRLQLGGSLAVHATADREQRVHGGMPEDVLPPLVFVADLVDAVVGIFSAPVSEETLASIMSTGCVPEDEAWVAVRRPGRAEPGSVAAAAPTAAPTASPDGQAGRFAAG</sequence>
<evidence type="ECO:0000313" key="5">
    <source>
        <dbReference type="Proteomes" id="UP001551482"/>
    </source>
</evidence>
<dbReference type="Proteomes" id="UP001551482">
    <property type="component" value="Unassembled WGS sequence"/>
</dbReference>
<name>A0ABV3DGM4_9ACTN</name>
<dbReference type="Gene3D" id="1.10.357.10">
    <property type="entry name" value="Tetracycline Repressor, domain 2"/>
    <property type="match status" value="1"/>
</dbReference>
<dbReference type="SUPFAM" id="SSF46689">
    <property type="entry name" value="Homeodomain-like"/>
    <property type="match status" value="1"/>
</dbReference>
<proteinExistence type="predicted"/>
<feature type="compositionally biased region" description="Low complexity" evidence="2">
    <location>
        <begin position="244"/>
        <end position="254"/>
    </location>
</feature>
<dbReference type="RefSeq" id="WP_358353970.1">
    <property type="nucleotide sequence ID" value="NZ_JBEZFP010000033.1"/>
</dbReference>